<sequence length="630" mass="68362">MRVSLAILSVFIGFLQLAVGLITASPATVAATASLANAMALPSVSTTLTGILTAPGRPTDAPNPTPHSFSIVGMSALYGSGSVSVAEPTAPAKASENVGQKGMPLSHRWLYAGNDPNYIPAICIRERRKPTSLDVLVAVNKGHADDGNDMLRELENGFNKLFEVLSRACDVDATHLEREAFAVIVSLCSSRILRRLRFEKSPSRPSVKKVLQDALYALQDLGLSSVHPLFINKAKEVVKLLDIYSKHQTQYELKALIEGFHRFQQSQDISTALDAIPNRLMNPDSRANLLNIVRKVSRYRESARFICRMAKRCPLLRGMKVVQVQLGRKAFRRAPVEHIQPHLNSKTPKATPKNDNPYKVKNICRLLGTTIPAADRVFAEQTRKTLKEGKVHAEIQLLFHLSTTTLCSQGTNRGTTAQEIKKASSHQSLSEVAVRDFGIEKLTNTLEPCDSSNGSGSNNGKLATVVEETETATYPGALHEKDLGHVASAASSLSELLSGITTPEEGNPVLNRDRLPEMVCANRASPFYSDGVLEVHVEYSAGTTTPGGLPKQLPFSIEWLEADEADKVCASQSQSTFDAESAEAEVSLNLNDQNSVFISARGSLVKVTFGLPMIAGREMCSAVAEDNHSQ</sequence>
<accession>A0AAW0R785</accession>
<evidence type="ECO:0000313" key="2">
    <source>
        <dbReference type="EMBL" id="KAK8129660.1"/>
    </source>
</evidence>
<name>A0AAW0R785_9PEZI</name>
<organism evidence="2 3">
    <name type="scientific">Apiospora kogelbergensis</name>
    <dbReference type="NCBI Taxonomy" id="1337665"/>
    <lineage>
        <taxon>Eukaryota</taxon>
        <taxon>Fungi</taxon>
        <taxon>Dikarya</taxon>
        <taxon>Ascomycota</taxon>
        <taxon>Pezizomycotina</taxon>
        <taxon>Sordariomycetes</taxon>
        <taxon>Xylariomycetidae</taxon>
        <taxon>Amphisphaeriales</taxon>
        <taxon>Apiosporaceae</taxon>
        <taxon>Apiospora</taxon>
    </lineage>
</organism>
<protein>
    <submittedName>
        <fullName evidence="2">Uncharacterized protein</fullName>
    </submittedName>
</protein>
<keyword evidence="1" id="KW-0732">Signal</keyword>
<gene>
    <name evidence="2" type="ORF">PG999_002040</name>
</gene>
<feature type="chain" id="PRO_5043654095" evidence="1">
    <location>
        <begin position="21"/>
        <end position="630"/>
    </location>
</feature>
<comment type="caution">
    <text evidence="2">The sequence shown here is derived from an EMBL/GenBank/DDBJ whole genome shotgun (WGS) entry which is preliminary data.</text>
</comment>
<evidence type="ECO:0000313" key="3">
    <source>
        <dbReference type="Proteomes" id="UP001392437"/>
    </source>
</evidence>
<dbReference type="EMBL" id="JAQQWP010000002">
    <property type="protein sequence ID" value="KAK8129660.1"/>
    <property type="molecule type" value="Genomic_DNA"/>
</dbReference>
<reference evidence="2 3" key="1">
    <citation type="submission" date="2023-01" db="EMBL/GenBank/DDBJ databases">
        <title>Analysis of 21 Apiospora genomes using comparative genomics revels a genus with tremendous synthesis potential of carbohydrate active enzymes and secondary metabolites.</title>
        <authorList>
            <person name="Sorensen T."/>
        </authorList>
    </citation>
    <scope>NUCLEOTIDE SEQUENCE [LARGE SCALE GENOMIC DNA]</scope>
    <source>
        <strain evidence="2 3">CBS 117206</strain>
    </source>
</reference>
<keyword evidence="3" id="KW-1185">Reference proteome</keyword>
<proteinExistence type="predicted"/>
<evidence type="ECO:0000256" key="1">
    <source>
        <dbReference type="SAM" id="SignalP"/>
    </source>
</evidence>
<feature type="signal peptide" evidence="1">
    <location>
        <begin position="1"/>
        <end position="20"/>
    </location>
</feature>
<dbReference type="Proteomes" id="UP001392437">
    <property type="component" value="Unassembled WGS sequence"/>
</dbReference>
<dbReference type="AlphaFoldDB" id="A0AAW0R785"/>